<dbReference type="Gene3D" id="3.20.20.80">
    <property type="entry name" value="Glycosidases"/>
    <property type="match status" value="1"/>
</dbReference>
<evidence type="ECO:0000313" key="1">
    <source>
        <dbReference type="EMBL" id="MBO8451053.1"/>
    </source>
</evidence>
<protein>
    <submittedName>
        <fullName evidence="1">Uncharacterized protein</fullName>
    </submittedName>
</protein>
<proteinExistence type="predicted"/>
<name>A0A9D9HHP6_9SPIR</name>
<evidence type="ECO:0000313" key="2">
    <source>
        <dbReference type="Proteomes" id="UP000823616"/>
    </source>
</evidence>
<accession>A0A9D9HHP6</accession>
<dbReference type="Proteomes" id="UP000823616">
    <property type="component" value="Unassembled WGS sequence"/>
</dbReference>
<dbReference type="AlphaFoldDB" id="A0A9D9HHP6"/>
<comment type="caution">
    <text evidence="1">The sequence shown here is derived from an EMBL/GenBank/DDBJ whole genome shotgun (WGS) entry which is preliminary data.</text>
</comment>
<sequence length="202" mass="21570">MKTKPVVFFRDGTLIRQDGGCVPASFGVYTAEEPFFSPGNAERVLEEKAAQGVNFLLLVLGQTAVAEAPEVYDEALLARLREILKFAEGKQIAVVLYLKPDASAESRAAYTETAAHTARRVKDCAALCGFVLPSGSSAEFSAAFAARFAAKHPFLQFFAAPGADLPEAACTAEPETAETKNAGSFVPPQYWPEAWTGVLAGF</sequence>
<gene>
    <name evidence="1" type="ORF">IAA96_08120</name>
</gene>
<organism evidence="1 2">
    <name type="scientific">Candidatus Avitreponema avistercoris</name>
    <dbReference type="NCBI Taxonomy" id="2840705"/>
    <lineage>
        <taxon>Bacteria</taxon>
        <taxon>Pseudomonadati</taxon>
        <taxon>Spirochaetota</taxon>
        <taxon>Spirochaetia</taxon>
        <taxon>Spirochaetales</taxon>
        <taxon>Candidatus Avitreponema</taxon>
    </lineage>
</organism>
<reference evidence="1" key="2">
    <citation type="journal article" date="2021" name="PeerJ">
        <title>Extensive microbial diversity within the chicken gut microbiome revealed by metagenomics and culture.</title>
        <authorList>
            <person name="Gilroy R."/>
            <person name="Ravi A."/>
            <person name="Getino M."/>
            <person name="Pursley I."/>
            <person name="Horton D.L."/>
            <person name="Alikhan N.F."/>
            <person name="Baker D."/>
            <person name="Gharbi K."/>
            <person name="Hall N."/>
            <person name="Watson M."/>
            <person name="Adriaenssens E.M."/>
            <person name="Foster-Nyarko E."/>
            <person name="Jarju S."/>
            <person name="Secka A."/>
            <person name="Antonio M."/>
            <person name="Oren A."/>
            <person name="Chaudhuri R.R."/>
            <person name="La Ragione R."/>
            <person name="Hildebrand F."/>
            <person name="Pallen M.J."/>
        </authorList>
    </citation>
    <scope>NUCLEOTIDE SEQUENCE</scope>
    <source>
        <strain evidence="1">B3-4054</strain>
    </source>
</reference>
<dbReference type="EMBL" id="JADIMS010000152">
    <property type="protein sequence ID" value="MBO8451053.1"/>
    <property type="molecule type" value="Genomic_DNA"/>
</dbReference>
<reference evidence="1" key="1">
    <citation type="submission" date="2020-10" db="EMBL/GenBank/DDBJ databases">
        <authorList>
            <person name="Gilroy R."/>
        </authorList>
    </citation>
    <scope>NUCLEOTIDE SEQUENCE</scope>
    <source>
        <strain evidence="1">B3-4054</strain>
    </source>
</reference>